<evidence type="ECO:0000313" key="3">
    <source>
        <dbReference type="Proteomes" id="UP000276133"/>
    </source>
</evidence>
<feature type="compositionally biased region" description="Low complexity" evidence="1">
    <location>
        <begin position="195"/>
        <end position="204"/>
    </location>
</feature>
<proteinExistence type="predicted"/>
<dbReference type="AlphaFoldDB" id="A0A3M7PB09"/>
<dbReference type="PANTHER" id="PTHR45786">
    <property type="entry name" value="DNA BINDING PROTEIN-LIKE"/>
    <property type="match status" value="1"/>
</dbReference>
<evidence type="ECO:0000313" key="2">
    <source>
        <dbReference type="EMBL" id="RMZ96285.1"/>
    </source>
</evidence>
<protein>
    <recommendedName>
        <fullName evidence="4">Helitron helicase-like domain-containing protein</fullName>
    </recommendedName>
</protein>
<feature type="region of interest" description="Disordered" evidence="1">
    <location>
        <begin position="237"/>
        <end position="256"/>
    </location>
</feature>
<dbReference type="Proteomes" id="UP000276133">
    <property type="component" value="Unassembled WGS sequence"/>
</dbReference>
<dbReference type="PANTHER" id="PTHR45786:SF74">
    <property type="entry name" value="ATP-DEPENDENT DNA HELICASE"/>
    <property type="match status" value="1"/>
</dbReference>
<evidence type="ECO:0000256" key="1">
    <source>
        <dbReference type="SAM" id="MobiDB-lite"/>
    </source>
</evidence>
<sequence>MLKQSNPLVQLFRNNREILTQQNARDPLKIGLCMTNANGRRQIVDTAVNGEVAVLFNDQDGLPDDGFIMYAVARQQGLNLINIVPQTVNNHMQSIDMRNPNCDPLCFPLMFPYGEAGYDDRYEHNQAVLTTNSRVTLKEFYKFRIHPRQGLPNAIFRLSKLFQEYLVSAWIKIEKNKLQFLHELAQIQTRAAQADANQDQANAEQENDDYDVQLNRPNNANDEVDSEDELAANVVIDNGQDGTNDNNDNWDGVNLNNVPDDDINRLNNPVVYDEIRTYEKNRYVSSIEACGKILGHSRLGMSHKIESMVIHLEDR</sequence>
<feature type="region of interest" description="Disordered" evidence="1">
    <location>
        <begin position="195"/>
        <end position="226"/>
    </location>
</feature>
<evidence type="ECO:0008006" key="4">
    <source>
        <dbReference type="Google" id="ProtNLM"/>
    </source>
</evidence>
<accession>A0A3M7PB09</accession>
<reference evidence="2 3" key="1">
    <citation type="journal article" date="2018" name="Sci. Rep.">
        <title>Genomic signatures of local adaptation to the degree of environmental predictability in rotifers.</title>
        <authorList>
            <person name="Franch-Gras L."/>
            <person name="Hahn C."/>
            <person name="Garcia-Roger E.M."/>
            <person name="Carmona M.J."/>
            <person name="Serra M."/>
            <person name="Gomez A."/>
        </authorList>
    </citation>
    <scope>NUCLEOTIDE SEQUENCE [LARGE SCALE GENOMIC DNA]</scope>
    <source>
        <strain evidence="2">HYR1</strain>
    </source>
</reference>
<gene>
    <name evidence="2" type="ORF">BpHYR1_049676</name>
</gene>
<dbReference type="STRING" id="10195.A0A3M7PB09"/>
<keyword evidence="3" id="KW-1185">Reference proteome</keyword>
<dbReference type="EMBL" id="REGN01012290">
    <property type="protein sequence ID" value="RMZ96285.1"/>
    <property type="molecule type" value="Genomic_DNA"/>
</dbReference>
<dbReference type="OrthoDB" id="10058710at2759"/>
<name>A0A3M7PB09_BRAPC</name>
<comment type="caution">
    <text evidence="2">The sequence shown here is derived from an EMBL/GenBank/DDBJ whole genome shotgun (WGS) entry which is preliminary data.</text>
</comment>
<organism evidence="2 3">
    <name type="scientific">Brachionus plicatilis</name>
    <name type="common">Marine rotifer</name>
    <name type="synonym">Brachionus muelleri</name>
    <dbReference type="NCBI Taxonomy" id="10195"/>
    <lineage>
        <taxon>Eukaryota</taxon>
        <taxon>Metazoa</taxon>
        <taxon>Spiralia</taxon>
        <taxon>Gnathifera</taxon>
        <taxon>Rotifera</taxon>
        <taxon>Eurotatoria</taxon>
        <taxon>Monogononta</taxon>
        <taxon>Pseudotrocha</taxon>
        <taxon>Ploima</taxon>
        <taxon>Brachionidae</taxon>
        <taxon>Brachionus</taxon>
    </lineage>
</organism>